<reference evidence="2 3" key="1">
    <citation type="submission" date="2018-05" db="EMBL/GenBank/DDBJ databases">
        <title>Paenibacillus flagellatus sp. nov., isolated from selenium mineral soil.</title>
        <authorList>
            <person name="Dai X."/>
        </authorList>
    </citation>
    <scope>NUCLEOTIDE SEQUENCE [LARGE SCALE GENOMIC DNA]</scope>
    <source>
        <strain evidence="2 3">DXL2</strain>
    </source>
</reference>
<proteinExistence type="predicted"/>
<dbReference type="SUPFAM" id="SSF53474">
    <property type="entry name" value="alpha/beta-Hydrolases"/>
    <property type="match status" value="1"/>
</dbReference>
<gene>
    <name evidence="2" type="ORF">DLM86_25775</name>
</gene>
<dbReference type="OrthoDB" id="252464at2"/>
<evidence type="ECO:0000313" key="2">
    <source>
        <dbReference type="EMBL" id="PYI51107.1"/>
    </source>
</evidence>
<name>A0A2V5KKK0_9BACL</name>
<keyword evidence="3" id="KW-1185">Reference proteome</keyword>
<organism evidence="2 3">
    <name type="scientific">Paenibacillus flagellatus</name>
    <dbReference type="NCBI Taxonomy" id="2211139"/>
    <lineage>
        <taxon>Bacteria</taxon>
        <taxon>Bacillati</taxon>
        <taxon>Bacillota</taxon>
        <taxon>Bacilli</taxon>
        <taxon>Bacillales</taxon>
        <taxon>Paenibacillaceae</taxon>
        <taxon>Paenibacillus</taxon>
    </lineage>
</organism>
<dbReference type="PANTHER" id="PTHR43194">
    <property type="entry name" value="HYDROLASE ALPHA/BETA FOLD FAMILY"/>
    <property type="match status" value="1"/>
</dbReference>
<dbReference type="AlphaFoldDB" id="A0A2V5KKK0"/>
<sequence length="269" mass="29036">MNKLKLPERAMEVAYRDEGEGMPVLLLHGFCGSSSYWDAIIPLLAGHCRLIVPDLPGHGSTGVPAQPYPIESFADDMAALLRRLNVEKAIWIGHSLGGYVTLAAAERHPDVVAAFGLVHSTAFPDDEQGRENRLKAIQTVLDSGIVPFVDGLIPKLFAPKHVESMEDRVEEAKKIGYGTPAEGAVLTLEAMRGRPDRNGVLAGFERPVLLVAGESDQVIKTEKTFSAQGTNIRQTLLADCGHMSMMEAPARLAETLQSFVESVRPSVGG</sequence>
<dbReference type="InterPro" id="IPR050228">
    <property type="entry name" value="Carboxylesterase_BioH"/>
</dbReference>
<dbReference type="PANTHER" id="PTHR43194:SF2">
    <property type="entry name" value="PEROXISOMAL MEMBRANE PROTEIN LPX1"/>
    <property type="match status" value="1"/>
</dbReference>
<dbReference type="InterPro" id="IPR029058">
    <property type="entry name" value="AB_hydrolase_fold"/>
</dbReference>
<dbReference type="Proteomes" id="UP000247476">
    <property type="component" value="Unassembled WGS sequence"/>
</dbReference>
<dbReference type="PRINTS" id="PR00412">
    <property type="entry name" value="EPOXHYDRLASE"/>
</dbReference>
<dbReference type="Pfam" id="PF00561">
    <property type="entry name" value="Abhydrolase_1"/>
    <property type="match status" value="1"/>
</dbReference>
<dbReference type="RefSeq" id="WP_110842950.1">
    <property type="nucleotide sequence ID" value="NZ_QJVJ01000014.1"/>
</dbReference>
<accession>A0A2V5KKK0</accession>
<dbReference type="GO" id="GO:0016787">
    <property type="term" value="F:hydrolase activity"/>
    <property type="evidence" value="ECO:0007669"/>
    <property type="project" value="UniProtKB-KW"/>
</dbReference>
<dbReference type="EMBL" id="QJVJ01000014">
    <property type="protein sequence ID" value="PYI51107.1"/>
    <property type="molecule type" value="Genomic_DNA"/>
</dbReference>
<comment type="caution">
    <text evidence="2">The sequence shown here is derived from an EMBL/GenBank/DDBJ whole genome shotgun (WGS) entry which is preliminary data.</text>
</comment>
<feature type="domain" description="AB hydrolase-1" evidence="1">
    <location>
        <begin position="23"/>
        <end position="249"/>
    </location>
</feature>
<dbReference type="InterPro" id="IPR000073">
    <property type="entry name" value="AB_hydrolase_1"/>
</dbReference>
<evidence type="ECO:0000259" key="1">
    <source>
        <dbReference type="Pfam" id="PF00561"/>
    </source>
</evidence>
<evidence type="ECO:0000313" key="3">
    <source>
        <dbReference type="Proteomes" id="UP000247476"/>
    </source>
</evidence>
<dbReference type="InterPro" id="IPR000639">
    <property type="entry name" value="Epox_hydrolase-like"/>
</dbReference>
<protein>
    <submittedName>
        <fullName evidence="2">Alpha/beta hydrolase</fullName>
    </submittedName>
</protein>
<keyword evidence="2" id="KW-0378">Hydrolase</keyword>
<dbReference type="PRINTS" id="PR00111">
    <property type="entry name" value="ABHYDROLASE"/>
</dbReference>
<dbReference type="Gene3D" id="3.40.50.1820">
    <property type="entry name" value="alpha/beta hydrolase"/>
    <property type="match status" value="1"/>
</dbReference>